<dbReference type="KEGG" id="pno:SNOG_12098"/>
<organism evidence="2 3">
    <name type="scientific">Phaeosphaeria nodorum (strain SN15 / ATCC MYA-4574 / FGSC 10173)</name>
    <name type="common">Glume blotch fungus</name>
    <name type="synonym">Parastagonospora nodorum</name>
    <dbReference type="NCBI Taxonomy" id="321614"/>
    <lineage>
        <taxon>Eukaryota</taxon>
        <taxon>Fungi</taxon>
        <taxon>Dikarya</taxon>
        <taxon>Ascomycota</taxon>
        <taxon>Pezizomycotina</taxon>
        <taxon>Dothideomycetes</taxon>
        <taxon>Pleosporomycetidae</taxon>
        <taxon>Pleosporales</taxon>
        <taxon>Pleosporineae</taxon>
        <taxon>Phaeosphaeriaceae</taxon>
        <taxon>Parastagonospora</taxon>
    </lineage>
</organism>
<evidence type="ECO:0000313" key="3">
    <source>
        <dbReference type="Proteomes" id="UP000001055"/>
    </source>
</evidence>
<feature type="region of interest" description="Disordered" evidence="1">
    <location>
        <begin position="1"/>
        <end position="41"/>
    </location>
</feature>
<reference evidence="3" key="1">
    <citation type="journal article" date="2007" name="Plant Cell">
        <title>Dothideomycete-plant interactions illuminated by genome sequencing and EST analysis of the wheat pathogen Stagonospora nodorum.</title>
        <authorList>
            <person name="Hane J.K."/>
            <person name="Lowe R.G."/>
            <person name="Solomon P.S."/>
            <person name="Tan K.C."/>
            <person name="Schoch C.L."/>
            <person name="Spatafora J.W."/>
            <person name="Crous P.W."/>
            <person name="Kodira C."/>
            <person name="Birren B.W."/>
            <person name="Galagan J.E."/>
            <person name="Torriani S.F."/>
            <person name="McDonald B.A."/>
            <person name="Oliver R.P."/>
        </authorList>
    </citation>
    <scope>NUCLEOTIDE SEQUENCE [LARGE SCALE GENOMIC DNA]</scope>
    <source>
        <strain evidence="3">SN15 / ATCC MYA-4574 / FGSC 10173</strain>
    </source>
</reference>
<name>Q0U816_PHANO</name>
<dbReference type="GeneID" id="5979242"/>
<evidence type="ECO:0000313" key="2">
    <source>
        <dbReference type="EMBL" id="EAT80510.1"/>
    </source>
</evidence>
<evidence type="ECO:0000256" key="1">
    <source>
        <dbReference type="SAM" id="MobiDB-lite"/>
    </source>
</evidence>
<dbReference type="AlphaFoldDB" id="Q0U816"/>
<sequence length="41" mass="4864">MEEKKASGKARLEHRSRLRTTQQPGDLQQKWERGWRTLAAE</sequence>
<proteinExistence type="predicted"/>
<dbReference type="Proteomes" id="UP000001055">
    <property type="component" value="Unassembled WGS sequence"/>
</dbReference>
<dbReference type="RefSeq" id="XP_001802332.1">
    <property type="nucleotide sequence ID" value="XM_001802280.1"/>
</dbReference>
<feature type="compositionally biased region" description="Basic and acidic residues" evidence="1">
    <location>
        <begin position="1"/>
        <end position="15"/>
    </location>
</feature>
<accession>Q0U816</accession>
<dbReference type="InParanoid" id="Q0U816"/>
<protein>
    <submittedName>
        <fullName evidence="2">Uncharacterized protein</fullName>
    </submittedName>
</protein>
<dbReference type="EMBL" id="CH445345">
    <property type="protein sequence ID" value="EAT80510.1"/>
    <property type="molecule type" value="Genomic_DNA"/>
</dbReference>
<gene>
    <name evidence="2" type="ORF">SNOG_12098</name>
</gene>